<dbReference type="RefSeq" id="WP_227875709.1">
    <property type="nucleotide sequence ID" value="NZ_BDQK01000003.1"/>
</dbReference>
<dbReference type="GO" id="GO:0003677">
    <property type="term" value="F:DNA binding"/>
    <property type="evidence" value="ECO:0007669"/>
    <property type="project" value="UniProtKB-KW"/>
</dbReference>
<dbReference type="EMBL" id="BDQK01000003">
    <property type="protein sequence ID" value="GBF79709.1"/>
    <property type="molecule type" value="Genomic_DNA"/>
</dbReference>
<comment type="caution">
    <text evidence="2">The sequence shown here is derived from an EMBL/GenBank/DDBJ whole genome shotgun (WGS) entry which is preliminary data.</text>
</comment>
<accession>A0A401IES9</accession>
<keyword evidence="2" id="KW-0238">DNA-binding</keyword>
<dbReference type="Pfam" id="PF01381">
    <property type="entry name" value="HTH_3"/>
    <property type="match status" value="1"/>
</dbReference>
<dbReference type="AlphaFoldDB" id="A0A401IES9"/>
<organism evidence="2 3">
    <name type="scientific">Aphanothece sacrum FPU1</name>
    <dbReference type="NCBI Taxonomy" id="1920663"/>
    <lineage>
        <taxon>Bacteria</taxon>
        <taxon>Bacillati</taxon>
        <taxon>Cyanobacteriota</taxon>
        <taxon>Cyanophyceae</taxon>
        <taxon>Oscillatoriophycideae</taxon>
        <taxon>Chroococcales</taxon>
        <taxon>Aphanothecaceae</taxon>
        <taxon>Aphanothece</taxon>
    </lineage>
</organism>
<gene>
    <name evidence="2" type="ORF">AsFPU1_1108</name>
</gene>
<evidence type="ECO:0000313" key="3">
    <source>
        <dbReference type="Proteomes" id="UP000287247"/>
    </source>
</evidence>
<feature type="domain" description="HTH cro/C1-type" evidence="1">
    <location>
        <begin position="12"/>
        <end position="66"/>
    </location>
</feature>
<name>A0A401IES9_APHSA</name>
<dbReference type="Gene3D" id="1.10.260.40">
    <property type="entry name" value="lambda repressor-like DNA-binding domains"/>
    <property type="match status" value="1"/>
</dbReference>
<dbReference type="PROSITE" id="PS50943">
    <property type="entry name" value="HTH_CROC1"/>
    <property type="match status" value="1"/>
</dbReference>
<protein>
    <submittedName>
        <fullName evidence="2">DNA-binding helix-turn-helix protein</fullName>
    </submittedName>
</protein>
<reference evidence="3" key="1">
    <citation type="submission" date="2017-05" db="EMBL/GenBank/DDBJ databases">
        <title>Physiological properties and genetic analysis related to exopolysaccharide production of fresh-water unicellular cyanobacterium Aphanothece sacrum, Suizenji Nori, that has been cultured as a food source in Japan.</title>
        <authorList>
            <person name="Kanesaki Y."/>
            <person name="Yoshikawa S."/>
            <person name="Ohki K."/>
        </authorList>
    </citation>
    <scope>NUCLEOTIDE SEQUENCE [LARGE SCALE GENOMIC DNA]</scope>
    <source>
        <strain evidence="3">FPU1</strain>
    </source>
</reference>
<dbReference type="Proteomes" id="UP000287247">
    <property type="component" value="Unassembled WGS sequence"/>
</dbReference>
<keyword evidence="3" id="KW-1185">Reference proteome</keyword>
<dbReference type="SUPFAM" id="SSF47413">
    <property type="entry name" value="lambda repressor-like DNA-binding domains"/>
    <property type="match status" value="1"/>
</dbReference>
<dbReference type="SMART" id="SM00530">
    <property type="entry name" value="HTH_XRE"/>
    <property type="match status" value="1"/>
</dbReference>
<dbReference type="CDD" id="cd00093">
    <property type="entry name" value="HTH_XRE"/>
    <property type="match status" value="1"/>
</dbReference>
<sequence>MKQDTREVNKPLKDLIEERGYTQKSFAEALGLAYSTVKFYVARQKTPGTDITAKMCVLLEKSPKQVMTALGIDVSGIPDDKTESLKPSNPLAITRANCSMCSLNCFKRSRSRICSLKTFVLKR</sequence>
<dbReference type="InterPro" id="IPR010982">
    <property type="entry name" value="Lambda_DNA-bd_dom_sf"/>
</dbReference>
<proteinExistence type="predicted"/>
<evidence type="ECO:0000259" key="1">
    <source>
        <dbReference type="PROSITE" id="PS50943"/>
    </source>
</evidence>
<evidence type="ECO:0000313" key="2">
    <source>
        <dbReference type="EMBL" id="GBF79709.1"/>
    </source>
</evidence>
<dbReference type="InterPro" id="IPR001387">
    <property type="entry name" value="Cro/C1-type_HTH"/>
</dbReference>